<dbReference type="SUPFAM" id="SSF50129">
    <property type="entry name" value="GroES-like"/>
    <property type="match status" value="1"/>
</dbReference>
<evidence type="ECO:0000256" key="1">
    <source>
        <dbReference type="ARBA" id="ARBA00001947"/>
    </source>
</evidence>
<reference evidence="7" key="1">
    <citation type="submission" date="2016-05" db="EMBL/GenBank/DDBJ databases">
        <title>Comparative genomics of biotechnologically important yeasts.</title>
        <authorList>
            <consortium name="DOE Joint Genome Institute"/>
            <person name="Riley R."/>
            <person name="Haridas S."/>
            <person name="Wolfe K.H."/>
            <person name="Lopes M.R."/>
            <person name="Hittinger C.T."/>
            <person name="Goker M."/>
            <person name="Salamov A."/>
            <person name="Wisecaver J."/>
            <person name="Long T.M."/>
            <person name="Aerts A.L."/>
            <person name="Barry K."/>
            <person name="Choi C."/>
            <person name="Clum A."/>
            <person name="Coughlan A.Y."/>
            <person name="Deshpande S."/>
            <person name="Douglass A.P."/>
            <person name="Hanson S.J."/>
            <person name="Klenk H.-P."/>
            <person name="Labutti K."/>
            <person name="Lapidus A."/>
            <person name="Lindquist E."/>
            <person name="Lipzen A."/>
            <person name="Meier-Kolthoff J.P."/>
            <person name="Ohm R.A."/>
            <person name="Otillar R.P."/>
            <person name="Pangilinan J."/>
            <person name="Peng Y."/>
            <person name="Rokas A."/>
            <person name="Rosa C.A."/>
            <person name="Scheuner C."/>
            <person name="Sibirny A.A."/>
            <person name="Slot J.C."/>
            <person name="Stielow J.B."/>
            <person name="Sun H."/>
            <person name="Kurtzman C.P."/>
            <person name="Blackwell M."/>
            <person name="Grigoriev I.V."/>
            <person name="Jeffries T.W."/>
        </authorList>
    </citation>
    <scope>NUCLEOTIDE SEQUENCE [LARGE SCALE GENOMIC DNA]</scope>
    <source>
        <strain evidence="7">NRRL Y-12698</strain>
    </source>
</reference>
<sequence>MVFTYGGKYEDGYISQGGYASHIRVHEHFVFPIPKGIKSEHAAPLMCGGLTVYSPLKRFLDQARATNANKDVTVGIIGIGGLGSMALQLAKAMGYTKVYAISRGTSKKEDALKLGADGFIATTEKDWAESHQHTFDLILNCASSISNLNMNSFLSVMKFGGNFTSVGMGPSDESFNISPAYLYRNRSTISSSALGSRTECIEMLELAASKGVTPWIEEVPISEAGVSEILTKCDNGDARYRYCLTDFHKAFQTGKN</sequence>
<keyword evidence="2" id="KW-0479">Metal-binding</keyword>
<dbReference type="OrthoDB" id="1879366at2759"/>
<feature type="domain" description="Alcohol dehydrogenase-like C-terminal" evidence="5">
    <location>
        <begin position="81"/>
        <end position="208"/>
    </location>
</feature>
<proteinExistence type="predicted"/>
<dbReference type="Gene3D" id="3.90.180.10">
    <property type="entry name" value="Medium-chain alcohol dehydrogenases, catalytic domain"/>
    <property type="match status" value="1"/>
</dbReference>
<dbReference type="SUPFAM" id="SSF51735">
    <property type="entry name" value="NAD(P)-binding Rossmann-fold domains"/>
    <property type="match status" value="1"/>
</dbReference>
<dbReference type="Proteomes" id="UP000094336">
    <property type="component" value="Unassembled WGS sequence"/>
</dbReference>
<comment type="cofactor">
    <cofactor evidence="1">
        <name>Zn(2+)</name>
        <dbReference type="ChEBI" id="CHEBI:29105"/>
    </cofactor>
</comment>
<dbReference type="InterPro" id="IPR011032">
    <property type="entry name" value="GroES-like_sf"/>
</dbReference>
<dbReference type="STRING" id="984486.A0A1E3QM79"/>
<dbReference type="RefSeq" id="XP_018984137.1">
    <property type="nucleotide sequence ID" value="XM_019129376.1"/>
</dbReference>
<keyword evidence="3" id="KW-0862">Zinc</keyword>
<keyword evidence="4" id="KW-0560">Oxidoreductase</keyword>
<dbReference type="InterPro" id="IPR036291">
    <property type="entry name" value="NAD(P)-bd_dom_sf"/>
</dbReference>
<accession>A0A1E3QM79</accession>
<evidence type="ECO:0000259" key="5">
    <source>
        <dbReference type="Pfam" id="PF00107"/>
    </source>
</evidence>
<dbReference type="Pfam" id="PF00107">
    <property type="entry name" value="ADH_zinc_N"/>
    <property type="match status" value="1"/>
</dbReference>
<gene>
    <name evidence="6" type="ORF">BABINDRAFT_162492</name>
</gene>
<evidence type="ECO:0000313" key="6">
    <source>
        <dbReference type="EMBL" id="ODQ78809.1"/>
    </source>
</evidence>
<name>A0A1E3QM79_9ASCO</name>
<evidence type="ECO:0000313" key="7">
    <source>
        <dbReference type="Proteomes" id="UP000094336"/>
    </source>
</evidence>
<dbReference type="GO" id="GO:0046872">
    <property type="term" value="F:metal ion binding"/>
    <property type="evidence" value="ECO:0007669"/>
    <property type="project" value="UniProtKB-KW"/>
</dbReference>
<dbReference type="InterPro" id="IPR047109">
    <property type="entry name" value="CAD-like"/>
</dbReference>
<keyword evidence="7" id="KW-1185">Reference proteome</keyword>
<evidence type="ECO:0000256" key="3">
    <source>
        <dbReference type="ARBA" id="ARBA00022833"/>
    </source>
</evidence>
<organism evidence="6 7">
    <name type="scientific">Babjeviella inositovora NRRL Y-12698</name>
    <dbReference type="NCBI Taxonomy" id="984486"/>
    <lineage>
        <taxon>Eukaryota</taxon>
        <taxon>Fungi</taxon>
        <taxon>Dikarya</taxon>
        <taxon>Ascomycota</taxon>
        <taxon>Saccharomycotina</taxon>
        <taxon>Pichiomycetes</taxon>
        <taxon>Serinales incertae sedis</taxon>
        <taxon>Babjeviella</taxon>
    </lineage>
</organism>
<evidence type="ECO:0000256" key="4">
    <source>
        <dbReference type="ARBA" id="ARBA00023002"/>
    </source>
</evidence>
<dbReference type="EMBL" id="KV454434">
    <property type="protein sequence ID" value="ODQ78809.1"/>
    <property type="molecule type" value="Genomic_DNA"/>
</dbReference>
<dbReference type="PANTHER" id="PTHR42683">
    <property type="entry name" value="ALDEHYDE REDUCTASE"/>
    <property type="match status" value="1"/>
</dbReference>
<dbReference type="AlphaFoldDB" id="A0A1E3QM79"/>
<evidence type="ECO:0000256" key="2">
    <source>
        <dbReference type="ARBA" id="ARBA00022723"/>
    </source>
</evidence>
<dbReference type="FunFam" id="3.40.50.720:FF:000022">
    <property type="entry name" value="Cinnamyl alcohol dehydrogenase"/>
    <property type="match status" value="1"/>
</dbReference>
<dbReference type="Gene3D" id="3.40.50.720">
    <property type="entry name" value="NAD(P)-binding Rossmann-like Domain"/>
    <property type="match status" value="1"/>
</dbReference>
<dbReference type="GO" id="GO:0016616">
    <property type="term" value="F:oxidoreductase activity, acting on the CH-OH group of donors, NAD or NADP as acceptor"/>
    <property type="evidence" value="ECO:0007669"/>
    <property type="project" value="InterPro"/>
</dbReference>
<dbReference type="InterPro" id="IPR013149">
    <property type="entry name" value="ADH-like_C"/>
</dbReference>
<protein>
    <recommendedName>
        <fullName evidence="5">Alcohol dehydrogenase-like C-terminal domain-containing protein</fullName>
    </recommendedName>
</protein>
<dbReference type="GeneID" id="30147229"/>